<proteinExistence type="predicted"/>
<name>A0ABV8QQJ2_9BACT</name>
<keyword evidence="2" id="KW-0012">Acyltransferase</keyword>
<dbReference type="GO" id="GO:0061711">
    <property type="term" value="F:tRNA N(6)-L-threonylcarbamoyladenine synthase activity"/>
    <property type="evidence" value="ECO:0007669"/>
    <property type="project" value="UniProtKB-EC"/>
</dbReference>
<evidence type="ECO:0000313" key="3">
    <source>
        <dbReference type="Proteomes" id="UP001595907"/>
    </source>
</evidence>
<dbReference type="SUPFAM" id="SSF53067">
    <property type="entry name" value="Actin-like ATPase domain"/>
    <property type="match status" value="2"/>
</dbReference>
<gene>
    <name evidence="2" type="primary">tsaB</name>
    <name evidence="2" type="ORF">ACFOWM_06660</name>
</gene>
<dbReference type="Proteomes" id="UP001595907">
    <property type="component" value="Unassembled WGS sequence"/>
</dbReference>
<dbReference type="InterPro" id="IPR000905">
    <property type="entry name" value="Gcp-like_dom"/>
</dbReference>
<dbReference type="EMBL" id="JBHSCZ010000001">
    <property type="protein sequence ID" value="MFC4262550.1"/>
    <property type="molecule type" value="Genomic_DNA"/>
</dbReference>
<keyword evidence="2" id="KW-0808">Transferase</keyword>
<dbReference type="CDD" id="cd24032">
    <property type="entry name" value="ASKHA_NBD_TsaB"/>
    <property type="match status" value="1"/>
</dbReference>
<evidence type="ECO:0000259" key="1">
    <source>
        <dbReference type="Pfam" id="PF00814"/>
    </source>
</evidence>
<dbReference type="EC" id="2.3.1.234" evidence="2"/>
<comment type="caution">
    <text evidence="2">The sequence shown here is derived from an EMBL/GenBank/DDBJ whole genome shotgun (WGS) entry which is preliminary data.</text>
</comment>
<accession>A0ABV8QQJ2</accession>
<protein>
    <submittedName>
        <fullName evidence="2">tRNA (Adenosine(37)-N6)-threonylcarbamoyltransferase complex dimerization subunit type 1 TsaB</fullName>
        <ecNumber evidence="2">2.3.1.234</ecNumber>
    </submittedName>
</protein>
<evidence type="ECO:0000313" key="2">
    <source>
        <dbReference type="EMBL" id="MFC4262550.1"/>
    </source>
</evidence>
<dbReference type="InterPro" id="IPR022496">
    <property type="entry name" value="T6A_TsaB"/>
</dbReference>
<sequence>MAFILNIDSALETASVSISKDGVIQNLYSNHTQKDHAAFIHTAVEKSLEASQISAAQLNAIACTIGPGSYTGLRVGLAAAKGLCYALNKPLITLSTLQVMAQAAIINNNQNEGYYYCPMIDARRMEVFTAMYKADLSTVTEPEAKIIDAHSFDFALSTKPTYFFGNGMQKFKNICTNTNAHFIEMGETFEAINIISTQLYKKQSFANLVMAAPSYTKEFYNP</sequence>
<reference evidence="3" key="1">
    <citation type="journal article" date="2019" name="Int. J. Syst. Evol. Microbiol.">
        <title>The Global Catalogue of Microorganisms (GCM) 10K type strain sequencing project: providing services to taxonomists for standard genome sequencing and annotation.</title>
        <authorList>
            <consortium name="The Broad Institute Genomics Platform"/>
            <consortium name="The Broad Institute Genome Sequencing Center for Infectious Disease"/>
            <person name="Wu L."/>
            <person name="Ma J."/>
        </authorList>
    </citation>
    <scope>NUCLEOTIDE SEQUENCE [LARGE SCALE GENOMIC DNA]</scope>
    <source>
        <strain evidence="3">CECT 8289</strain>
    </source>
</reference>
<feature type="domain" description="Gcp-like" evidence="1">
    <location>
        <begin position="32"/>
        <end position="146"/>
    </location>
</feature>
<organism evidence="2 3">
    <name type="scientific">Ferruginibacter yonginensis</name>
    <dbReference type="NCBI Taxonomy" id="1310416"/>
    <lineage>
        <taxon>Bacteria</taxon>
        <taxon>Pseudomonadati</taxon>
        <taxon>Bacteroidota</taxon>
        <taxon>Chitinophagia</taxon>
        <taxon>Chitinophagales</taxon>
        <taxon>Chitinophagaceae</taxon>
        <taxon>Ferruginibacter</taxon>
    </lineage>
</organism>
<dbReference type="PANTHER" id="PTHR11735:SF11">
    <property type="entry name" value="TRNA THREONYLCARBAMOYLADENOSINE BIOSYNTHESIS PROTEIN TSAB"/>
    <property type="match status" value="1"/>
</dbReference>
<dbReference type="Gene3D" id="3.30.420.40">
    <property type="match status" value="2"/>
</dbReference>
<dbReference type="PANTHER" id="PTHR11735">
    <property type="entry name" value="TRNA N6-ADENOSINE THREONYLCARBAMOYLTRANSFERASE"/>
    <property type="match status" value="1"/>
</dbReference>
<keyword evidence="3" id="KW-1185">Reference proteome</keyword>
<dbReference type="NCBIfam" id="TIGR03725">
    <property type="entry name" value="T6A_YeaZ"/>
    <property type="match status" value="1"/>
</dbReference>
<dbReference type="InterPro" id="IPR043129">
    <property type="entry name" value="ATPase_NBD"/>
</dbReference>
<dbReference type="Pfam" id="PF00814">
    <property type="entry name" value="TsaD"/>
    <property type="match status" value="1"/>
</dbReference>
<dbReference type="RefSeq" id="WP_379708077.1">
    <property type="nucleotide sequence ID" value="NZ_JBHSCZ010000001.1"/>
</dbReference>